<evidence type="ECO:0000259" key="4">
    <source>
        <dbReference type="Pfam" id="PF01361"/>
    </source>
</evidence>
<gene>
    <name evidence="5" type="primary">dmpI_1</name>
    <name evidence="5" type="ORF">NHP190012_03350</name>
</gene>
<dbReference type="InterPro" id="IPR004370">
    <property type="entry name" value="4-OT-like_dom"/>
</dbReference>
<protein>
    <recommendedName>
        <fullName evidence="3">Tautomerase</fullName>
        <ecNumber evidence="3">5.3.2.-</ecNumber>
    </recommendedName>
</protein>
<dbReference type="SUPFAM" id="SSF55331">
    <property type="entry name" value="Tautomerase/MIF"/>
    <property type="match status" value="1"/>
</dbReference>
<accession>A0ABN6I523</accession>
<dbReference type="PANTHER" id="PTHR35530:SF1">
    <property type="entry name" value="2-HYDROXYMUCONATE TAUTOMERASE"/>
    <property type="match status" value="1"/>
</dbReference>
<dbReference type="InterPro" id="IPR014347">
    <property type="entry name" value="Tautomerase/MIF_sf"/>
</dbReference>
<dbReference type="Gene3D" id="3.30.429.10">
    <property type="entry name" value="Macrophage Migration Inhibitory Factor"/>
    <property type="match status" value="1"/>
</dbReference>
<evidence type="ECO:0000313" key="6">
    <source>
        <dbReference type="Proteomes" id="UP000826146"/>
    </source>
</evidence>
<name>A0ABN6I523_9HELI</name>
<dbReference type="InterPro" id="IPR018191">
    <property type="entry name" value="4-OT"/>
</dbReference>
<dbReference type="EC" id="5.3.2.-" evidence="3"/>
<dbReference type="Proteomes" id="UP000826146">
    <property type="component" value="Chromosome"/>
</dbReference>
<dbReference type="RefSeq" id="WP_221272180.1">
    <property type="nucleotide sequence ID" value="NZ_AP024819.1"/>
</dbReference>
<proteinExistence type="inferred from homology"/>
<evidence type="ECO:0000256" key="2">
    <source>
        <dbReference type="ARBA" id="ARBA00023235"/>
    </source>
</evidence>
<dbReference type="PANTHER" id="PTHR35530">
    <property type="entry name" value="TAUTOMERASE-RELATED"/>
    <property type="match status" value="1"/>
</dbReference>
<organism evidence="5 6">
    <name type="scientific">Helicobacter gastrofelis</name>
    <dbReference type="NCBI Taxonomy" id="2849642"/>
    <lineage>
        <taxon>Bacteria</taxon>
        <taxon>Pseudomonadati</taxon>
        <taxon>Campylobacterota</taxon>
        <taxon>Epsilonproteobacteria</taxon>
        <taxon>Campylobacterales</taxon>
        <taxon>Helicobacteraceae</taxon>
        <taxon>Helicobacter</taxon>
    </lineage>
</organism>
<keyword evidence="2 3" id="KW-0413">Isomerase</keyword>
<keyword evidence="6" id="KW-1185">Reference proteome</keyword>
<dbReference type="NCBIfam" id="TIGR00013">
    <property type="entry name" value="taut"/>
    <property type="match status" value="1"/>
</dbReference>
<dbReference type="Pfam" id="PF01361">
    <property type="entry name" value="Tautomerase"/>
    <property type="match status" value="1"/>
</dbReference>
<evidence type="ECO:0000256" key="3">
    <source>
        <dbReference type="RuleBase" id="RU362032"/>
    </source>
</evidence>
<dbReference type="EMBL" id="AP024819">
    <property type="protein sequence ID" value="BCZ18693.1"/>
    <property type="molecule type" value="Genomic_DNA"/>
</dbReference>
<comment type="similarity">
    <text evidence="1 3">Belongs to the 4-oxalocrotonate tautomerase family.</text>
</comment>
<sequence>MPFINIKITQEEGQPTKEQKQALIAEVTQVVAKVLKRDRIASTTVIIEEINTDNYGLGGKSVTQIREGGQF</sequence>
<evidence type="ECO:0000256" key="1">
    <source>
        <dbReference type="ARBA" id="ARBA00006723"/>
    </source>
</evidence>
<reference evidence="5 6" key="1">
    <citation type="submission" date="2021-07" db="EMBL/GenBank/DDBJ databases">
        <title>Novel Helicobacter sp. Isolated from a cat.</title>
        <authorList>
            <person name="Rimbara E."/>
            <person name="Suzuki M."/>
        </authorList>
    </citation>
    <scope>NUCLEOTIDE SEQUENCE [LARGE SCALE GENOMIC DNA]</scope>
    <source>
        <strain evidence="6">NHP19-012</strain>
    </source>
</reference>
<feature type="domain" description="4-oxalocrotonate tautomerase-like" evidence="4">
    <location>
        <begin position="2"/>
        <end position="63"/>
    </location>
</feature>
<evidence type="ECO:0000313" key="5">
    <source>
        <dbReference type="EMBL" id="BCZ18693.1"/>
    </source>
</evidence>